<name>A0A061FJC3_THECC</name>
<evidence type="ECO:0000313" key="2">
    <source>
        <dbReference type="Proteomes" id="UP000026915"/>
    </source>
</evidence>
<dbReference type="HOGENOM" id="CLU_2125589_0_0_1"/>
<dbReference type="Gramene" id="EOY17018">
    <property type="protein sequence ID" value="EOY17018"/>
    <property type="gene ID" value="TCM_036184"/>
</dbReference>
<protein>
    <submittedName>
        <fullName evidence="1">Uncharacterized protein</fullName>
    </submittedName>
</protein>
<organism evidence="1 2">
    <name type="scientific">Theobroma cacao</name>
    <name type="common">Cacao</name>
    <name type="synonym">Cocoa</name>
    <dbReference type="NCBI Taxonomy" id="3641"/>
    <lineage>
        <taxon>Eukaryota</taxon>
        <taxon>Viridiplantae</taxon>
        <taxon>Streptophyta</taxon>
        <taxon>Embryophyta</taxon>
        <taxon>Tracheophyta</taxon>
        <taxon>Spermatophyta</taxon>
        <taxon>Magnoliopsida</taxon>
        <taxon>eudicotyledons</taxon>
        <taxon>Gunneridae</taxon>
        <taxon>Pentapetalae</taxon>
        <taxon>rosids</taxon>
        <taxon>malvids</taxon>
        <taxon>Malvales</taxon>
        <taxon>Malvaceae</taxon>
        <taxon>Byttnerioideae</taxon>
        <taxon>Theobroma</taxon>
    </lineage>
</organism>
<accession>A0A061FJC3</accession>
<reference evidence="1 2" key="1">
    <citation type="journal article" date="2013" name="Genome Biol.">
        <title>The genome sequence of the most widely cultivated cacao type and its use to identify candidate genes regulating pod color.</title>
        <authorList>
            <person name="Motamayor J.C."/>
            <person name="Mockaitis K."/>
            <person name="Schmutz J."/>
            <person name="Haiminen N."/>
            <person name="Iii D.L."/>
            <person name="Cornejo O."/>
            <person name="Findley S.D."/>
            <person name="Zheng P."/>
            <person name="Utro F."/>
            <person name="Royaert S."/>
            <person name="Saski C."/>
            <person name="Jenkins J."/>
            <person name="Podicheti R."/>
            <person name="Zhao M."/>
            <person name="Scheffler B.E."/>
            <person name="Stack J.C."/>
            <person name="Feltus F.A."/>
            <person name="Mustiga G.M."/>
            <person name="Amores F."/>
            <person name="Phillips W."/>
            <person name="Marelli J.P."/>
            <person name="May G.D."/>
            <person name="Shapiro H."/>
            <person name="Ma J."/>
            <person name="Bustamante C.D."/>
            <person name="Schnell R.J."/>
            <person name="Main D."/>
            <person name="Gilbert D."/>
            <person name="Parida L."/>
            <person name="Kuhn D.N."/>
        </authorList>
    </citation>
    <scope>NUCLEOTIDE SEQUENCE [LARGE SCALE GENOMIC DNA]</scope>
    <source>
        <strain evidence="2">cv. Matina 1-6</strain>
    </source>
</reference>
<dbReference type="Proteomes" id="UP000026915">
    <property type="component" value="Chromosome 8"/>
</dbReference>
<gene>
    <name evidence="1" type="ORF">TCM_036184</name>
</gene>
<proteinExistence type="predicted"/>
<dbReference type="AlphaFoldDB" id="A0A061FJC3"/>
<dbReference type="InParanoid" id="A0A061FJC3"/>
<keyword evidence="2" id="KW-1185">Reference proteome</keyword>
<sequence>MASVTTRNSHRARDNRRDVPIEQGLTARAMVYDYTLQGHGLLYVARPQVDIRGCDRLISSMSANIVETAMAMGIRWNGAQRLLLRGSGSTSDYYAYLFEGLESFRLVLFCMVES</sequence>
<dbReference type="EMBL" id="CM001886">
    <property type="protein sequence ID" value="EOY17018.1"/>
    <property type="molecule type" value="Genomic_DNA"/>
</dbReference>
<evidence type="ECO:0000313" key="1">
    <source>
        <dbReference type="EMBL" id="EOY17018.1"/>
    </source>
</evidence>